<dbReference type="SUPFAM" id="SSF48452">
    <property type="entry name" value="TPR-like"/>
    <property type="match status" value="2"/>
</dbReference>
<feature type="chain" id="PRO_5012438655" description="Secreted protein" evidence="10">
    <location>
        <begin position="21"/>
        <end position="528"/>
    </location>
</feature>
<keyword evidence="6" id="KW-1133">Transmembrane helix</keyword>
<dbReference type="GO" id="GO:0008320">
    <property type="term" value="F:protein transmembrane transporter activity"/>
    <property type="evidence" value="ECO:0007669"/>
    <property type="project" value="TreeGrafter"/>
</dbReference>
<evidence type="ECO:0000256" key="3">
    <source>
        <dbReference type="ARBA" id="ARBA00022737"/>
    </source>
</evidence>
<keyword evidence="12" id="KW-1185">Reference proteome</keyword>
<keyword evidence="3" id="KW-0677">Repeat</keyword>
<dbReference type="InterPro" id="IPR019734">
    <property type="entry name" value="TPR_rpt"/>
</dbReference>
<evidence type="ECO:0000256" key="8">
    <source>
        <dbReference type="ARBA" id="ARBA00023136"/>
    </source>
</evidence>
<evidence type="ECO:0008006" key="13">
    <source>
        <dbReference type="Google" id="ProtNLM"/>
    </source>
</evidence>
<protein>
    <recommendedName>
        <fullName evidence="13">Secreted protein</fullName>
    </recommendedName>
</protein>
<evidence type="ECO:0000256" key="1">
    <source>
        <dbReference type="ARBA" id="ARBA00004572"/>
    </source>
</evidence>
<gene>
    <name evidence="11" type="ORF">ACHHYP_07962</name>
</gene>
<evidence type="ECO:0000256" key="2">
    <source>
        <dbReference type="ARBA" id="ARBA00022692"/>
    </source>
</evidence>
<proteinExistence type="inferred from homology"/>
<comment type="subcellular location">
    <subcellularLocation>
        <location evidence="1">Mitochondrion outer membrane</location>
        <topology evidence="1">Single-pass membrane protein</topology>
    </subcellularLocation>
</comment>
<keyword evidence="8" id="KW-0472">Membrane</keyword>
<sequence length="528" mass="59171">MQRVWHVALLASMSAVTLFALQQRRTQRRAARAPASAAVTKASAPPSVHHMELSIAGSFSHNGLFEQALAIYSRLLEASLAETPRRRAHLSHLYDLRSGIYETLRQFDLVIADTTAALQFDPSSSDMYLRRGIARAQRHEYTLALHDILAALQYARSPDDTRDMEEMLRALEQEAIYYEARDALQNRPRCRPLPDDYEIQAYFDSFHSRDLDPGVLELRQRLAYDRHKSTSLELLYTALEHRLAGRFVEGYRDLHQALEGLDLTHAVAPLGALEHGCYLHVLGRYDAAATYFDRAAALVPHSPWICAHQVHNAIIRGDGLHAMAELTLAPSTTSPTFAYLRGLHCDRVTGDETSAVAHWTRAISLAPEYVAPYYAASQLYLRRQAPAAHSILHQCLAWYYLYCAQTPSLGWIHHALGTYEARCGRQATARQCFETSLGVAPAFVPAYVALAELAPEFERAQAYLMQALVHSRQAAPALLLAQLRAEHGRWGHAVDACDHALQFAWDYRDLCHVFAVRNLASAKALSAR</sequence>
<dbReference type="OrthoDB" id="2942533at2759"/>
<dbReference type="GO" id="GO:0045039">
    <property type="term" value="P:protein insertion into mitochondrial inner membrane"/>
    <property type="evidence" value="ECO:0007669"/>
    <property type="project" value="TreeGrafter"/>
</dbReference>
<dbReference type="SMART" id="SM00028">
    <property type="entry name" value="TPR"/>
    <property type="match status" value="5"/>
</dbReference>
<name>A0A1V9YQC3_ACHHY</name>
<evidence type="ECO:0000256" key="6">
    <source>
        <dbReference type="ARBA" id="ARBA00022989"/>
    </source>
</evidence>
<dbReference type="GO" id="GO:0030943">
    <property type="term" value="F:mitochondrion targeting sequence binding"/>
    <property type="evidence" value="ECO:0007669"/>
    <property type="project" value="TreeGrafter"/>
</dbReference>
<keyword evidence="2" id="KW-0812">Transmembrane</keyword>
<dbReference type="Proteomes" id="UP000243579">
    <property type="component" value="Unassembled WGS sequence"/>
</dbReference>
<reference evidence="11 12" key="1">
    <citation type="journal article" date="2014" name="Genome Biol. Evol.">
        <title>The secreted proteins of Achlya hypogyna and Thraustotheca clavata identify the ancestral oomycete secretome and reveal gene acquisitions by horizontal gene transfer.</title>
        <authorList>
            <person name="Misner I."/>
            <person name="Blouin N."/>
            <person name="Leonard G."/>
            <person name="Richards T.A."/>
            <person name="Lane C.E."/>
        </authorList>
    </citation>
    <scope>NUCLEOTIDE SEQUENCE [LARGE SCALE GENOMIC DNA]</scope>
    <source>
        <strain evidence="11 12">ATCC 48635</strain>
    </source>
</reference>
<feature type="signal peptide" evidence="10">
    <location>
        <begin position="1"/>
        <end position="20"/>
    </location>
</feature>
<dbReference type="InterPro" id="IPR011990">
    <property type="entry name" value="TPR-like_helical_dom_sf"/>
</dbReference>
<evidence type="ECO:0000256" key="9">
    <source>
        <dbReference type="ARBA" id="ARBA00038030"/>
    </source>
</evidence>
<keyword evidence="10" id="KW-0732">Signal</keyword>
<dbReference type="STRING" id="1202772.A0A1V9YQC3"/>
<accession>A0A1V9YQC3</accession>
<organism evidence="11 12">
    <name type="scientific">Achlya hypogyna</name>
    <name type="common">Oomycete</name>
    <name type="synonym">Protoachlya hypogyna</name>
    <dbReference type="NCBI Taxonomy" id="1202772"/>
    <lineage>
        <taxon>Eukaryota</taxon>
        <taxon>Sar</taxon>
        <taxon>Stramenopiles</taxon>
        <taxon>Oomycota</taxon>
        <taxon>Saprolegniomycetes</taxon>
        <taxon>Saprolegniales</taxon>
        <taxon>Achlyaceae</taxon>
        <taxon>Achlya</taxon>
    </lineage>
</organism>
<comment type="similarity">
    <text evidence="9">Belongs to the Tom70 family.</text>
</comment>
<keyword evidence="4" id="KW-1000">Mitochondrion outer membrane</keyword>
<keyword evidence="7" id="KW-0496">Mitochondrion</keyword>
<dbReference type="PANTHER" id="PTHR46208:SF1">
    <property type="entry name" value="MITOCHONDRIAL IMPORT RECEPTOR SUBUNIT TOM70"/>
    <property type="match status" value="1"/>
</dbReference>
<evidence type="ECO:0000256" key="5">
    <source>
        <dbReference type="ARBA" id="ARBA00022803"/>
    </source>
</evidence>
<comment type="caution">
    <text evidence="11">The sequence shown here is derived from an EMBL/GenBank/DDBJ whole genome shotgun (WGS) entry which is preliminary data.</text>
</comment>
<evidence type="ECO:0000313" key="12">
    <source>
        <dbReference type="Proteomes" id="UP000243579"/>
    </source>
</evidence>
<keyword evidence="5" id="KW-0802">TPR repeat</keyword>
<evidence type="ECO:0000256" key="4">
    <source>
        <dbReference type="ARBA" id="ARBA00022787"/>
    </source>
</evidence>
<dbReference type="Gene3D" id="1.25.40.10">
    <property type="entry name" value="Tetratricopeptide repeat domain"/>
    <property type="match status" value="2"/>
</dbReference>
<evidence type="ECO:0000256" key="7">
    <source>
        <dbReference type="ARBA" id="ARBA00023128"/>
    </source>
</evidence>
<dbReference type="GO" id="GO:0030150">
    <property type="term" value="P:protein import into mitochondrial matrix"/>
    <property type="evidence" value="ECO:0007669"/>
    <property type="project" value="TreeGrafter"/>
</dbReference>
<dbReference type="PANTHER" id="PTHR46208">
    <property type="entry name" value="MITOCHONDRIAL IMPORT RECEPTOR SUBUNIT TOM70"/>
    <property type="match status" value="1"/>
</dbReference>
<evidence type="ECO:0000256" key="10">
    <source>
        <dbReference type="SAM" id="SignalP"/>
    </source>
</evidence>
<dbReference type="AlphaFoldDB" id="A0A1V9YQC3"/>
<dbReference type="GO" id="GO:0005741">
    <property type="term" value="C:mitochondrial outer membrane"/>
    <property type="evidence" value="ECO:0007669"/>
    <property type="project" value="UniProtKB-SubCell"/>
</dbReference>
<evidence type="ECO:0000313" key="11">
    <source>
        <dbReference type="EMBL" id="OQR87880.1"/>
    </source>
</evidence>
<dbReference type="EMBL" id="JNBR01001420">
    <property type="protein sequence ID" value="OQR87880.1"/>
    <property type="molecule type" value="Genomic_DNA"/>
</dbReference>